<keyword evidence="3" id="KW-1185">Reference proteome</keyword>
<organism evidence="2 3">
    <name type="scientific">Arthrobotrys flagrans</name>
    <name type="common">Nematode-trapping fungus</name>
    <name type="synonym">Trichothecium flagrans</name>
    <dbReference type="NCBI Taxonomy" id="97331"/>
    <lineage>
        <taxon>Eukaryota</taxon>
        <taxon>Fungi</taxon>
        <taxon>Dikarya</taxon>
        <taxon>Ascomycota</taxon>
        <taxon>Pezizomycotina</taxon>
        <taxon>Orbiliomycetes</taxon>
        <taxon>Orbiliales</taxon>
        <taxon>Orbiliaceae</taxon>
        <taxon>Arthrobotrys</taxon>
    </lineage>
</organism>
<dbReference type="Proteomes" id="UP000283090">
    <property type="component" value="Unassembled WGS sequence"/>
</dbReference>
<comment type="caution">
    <text evidence="2">The sequence shown here is derived from an EMBL/GenBank/DDBJ whole genome shotgun (WGS) entry which is preliminary data.</text>
</comment>
<gene>
    <name evidence="2" type="ORF">DFL_001245</name>
</gene>
<dbReference type="VEuPathDB" id="FungiDB:DFL_001245"/>
<evidence type="ECO:0000256" key="1">
    <source>
        <dbReference type="SAM" id="SignalP"/>
    </source>
</evidence>
<dbReference type="GeneID" id="93583556"/>
<dbReference type="AlphaFoldDB" id="A0A437AGN9"/>
<keyword evidence="1" id="KW-0732">Signal</keyword>
<dbReference type="OrthoDB" id="5386735at2759"/>
<evidence type="ECO:0000313" key="3">
    <source>
        <dbReference type="Proteomes" id="UP000283090"/>
    </source>
</evidence>
<sequence length="251" mass="26773">MAPYPFSLSLLLLASATATLACPFQNPDILGPIKGFPTGGDPVYNGVDSLKEPKENPKLTPRDPVIIGKLEDGNPYTIGLNLIEHPHIPAAGGDLKSTLKGNGLNILKDDRPSAETKPSLKPRDPLLFGFEKLLDPLNTSGDNKPLQDTVTAVGDVEPTLKENGLNVLKDDKAIPVKSKPKLKSRDPLFLGSDTSFLFGPVAFLSSGNSESGSKGAKCGRSLEVLKDKSRLQSRNPLEVGGLSLDGWTRAR</sequence>
<feature type="chain" id="PRO_5019362038" evidence="1">
    <location>
        <begin position="22"/>
        <end position="251"/>
    </location>
</feature>
<proteinExistence type="predicted"/>
<evidence type="ECO:0000313" key="2">
    <source>
        <dbReference type="EMBL" id="RVD90270.1"/>
    </source>
</evidence>
<feature type="signal peptide" evidence="1">
    <location>
        <begin position="1"/>
        <end position="21"/>
    </location>
</feature>
<name>A0A437AGN9_ARTFL</name>
<dbReference type="EMBL" id="SAEB01000001">
    <property type="protein sequence ID" value="RVD90270.1"/>
    <property type="molecule type" value="Genomic_DNA"/>
</dbReference>
<accession>A0A437AGN9</accession>
<dbReference type="RefSeq" id="XP_067495814.1">
    <property type="nucleotide sequence ID" value="XM_067629833.1"/>
</dbReference>
<protein>
    <submittedName>
        <fullName evidence="2">Uncharacterized protein</fullName>
    </submittedName>
</protein>
<reference evidence="2 3" key="1">
    <citation type="submission" date="2019-01" db="EMBL/GenBank/DDBJ databases">
        <title>Intercellular communication is required for trap formation in the nematode-trapping fungus Duddingtonia flagrans.</title>
        <authorList>
            <person name="Youssar L."/>
            <person name="Wernet V."/>
            <person name="Hensel N."/>
            <person name="Hildebrandt H.-G."/>
            <person name="Fischer R."/>
        </authorList>
    </citation>
    <scope>NUCLEOTIDE SEQUENCE [LARGE SCALE GENOMIC DNA]</scope>
    <source>
        <strain evidence="2 3">CBS H-5679</strain>
    </source>
</reference>